<organism evidence="1 2">
    <name type="scientific">Canavalia gladiata</name>
    <name type="common">Sword bean</name>
    <name type="synonym">Dolichos gladiatus</name>
    <dbReference type="NCBI Taxonomy" id="3824"/>
    <lineage>
        <taxon>Eukaryota</taxon>
        <taxon>Viridiplantae</taxon>
        <taxon>Streptophyta</taxon>
        <taxon>Embryophyta</taxon>
        <taxon>Tracheophyta</taxon>
        <taxon>Spermatophyta</taxon>
        <taxon>Magnoliopsida</taxon>
        <taxon>eudicotyledons</taxon>
        <taxon>Gunneridae</taxon>
        <taxon>Pentapetalae</taxon>
        <taxon>rosids</taxon>
        <taxon>fabids</taxon>
        <taxon>Fabales</taxon>
        <taxon>Fabaceae</taxon>
        <taxon>Papilionoideae</taxon>
        <taxon>50 kb inversion clade</taxon>
        <taxon>NPAAA clade</taxon>
        <taxon>indigoferoid/millettioid clade</taxon>
        <taxon>Phaseoleae</taxon>
        <taxon>Canavalia</taxon>
    </lineage>
</organism>
<dbReference type="Proteomes" id="UP001367508">
    <property type="component" value="Unassembled WGS sequence"/>
</dbReference>
<protein>
    <submittedName>
        <fullName evidence="1">Uncharacterized protein</fullName>
    </submittedName>
</protein>
<comment type="caution">
    <text evidence="1">The sequence shown here is derived from an EMBL/GenBank/DDBJ whole genome shotgun (WGS) entry which is preliminary data.</text>
</comment>
<keyword evidence="2" id="KW-1185">Reference proteome</keyword>
<sequence>MCDFLQLELGRGSFTRTLLTSRFSLELKSAWYPFWCQGKSSGGSSCLVMKASSPVSLMRRGHQEGDGLMGWDRVHSFVYHRGMHLGSVLHGVCSEVHPLVSLATLSAPVSFERVQGWSRRRNAAVDVSFREFVIDPGLASRNHESVLLSLATAEDFGFLDSPLQSLSENFSNPYLFVMSLLIDYTSRSRFSPYLNDAIH</sequence>
<gene>
    <name evidence="1" type="ORF">VNO77_23460</name>
</gene>
<reference evidence="1 2" key="1">
    <citation type="submission" date="2024-01" db="EMBL/GenBank/DDBJ databases">
        <title>The genomes of 5 underutilized Papilionoideae crops provide insights into root nodulation and disease resistanc.</title>
        <authorList>
            <person name="Jiang F."/>
        </authorList>
    </citation>
    <scope>NUCLEOTIDE SEQUENCE [LARGE SCALE GENOMIC DNA]</scope>
    <source>
        <strain evidence="1">LVBAO_FW01</strain>
        <tissue evidence="1">Leaves</tissue>
    </source>
</reference>
<name>A0AAN9L4G7_CANGL</name>
<dbReference type="AlphaFoldDB" id="A0AAN9L4G7"/>
<accession>A0AAN9L4G7</accession>
<proteinExistence type="predicted"/>
<evidence type="ECO:0000313" key="2">
    <source>
        <dbReference type="Proteomes" id="UP001367508"/>
    </source>
</evidence>
<dbReference type="EMBL" id="JAYMYQ010000005">
    <property type="protein sequence ID" value="KAK7329305.1"/>
    <property type="molecule type" value="Genomic_DNA"/>
</dbReference>
<evidence type="ECO:0000313" key="1">
    <source>
        <dbReference type="EMBL" id="KAK7329305.1"/>
    </source>
</evidence>